<comment type="similarity">
    <text evidence="2">Belongs to the ABC-4 integral membrane protein family. HrtB subfamily.</text>
</comment>
<feature type="transmembrane region" description="Helical" evidence="10">
    <location>
        <begin position="276"/>
        <end position="296"/>
    </location>
</feature>
<name>A0A090Z951_PAEMA</name>
<evidence type="ECO:0000256" key="2">
    <source>
        <dbReference type="ARBA" id="ARBA00008697"/>
    </source>
</evidence>
<dbReference type="InterPro" id="IPR003838">
    <property type="entry name" value="ABC3_permease_C"/>
</dbReference>
<dbReference type="Pfam" id="PF02687">
    <property type="entry name" value="FtsX"/>
    <property type="match status" value="1"/>
</dbReference>
<evidence type="ECO:0000313" key="14">
    <source>
        <dbReference type="Proteomes" id="UP000029278"/>
    </source>
</evidence>
<reference evidence="13 14" key="1">
    <citation type="submission" date="2014-04" db="EMBL/GenBank/DDBJ databases">
        <authorList>
            <person name="Bishop-Lilly K.A."/>
            <person name="Broomall S.M."/>
            <person name="Chain P.S."/>
            <person name="Chertkov O."/>
            <person name="Coyne S.R."/>
            <person name="Daligault H.E."/>
            <person name="Davenport K.W."/>
            <person name="Erkkila T."/>
            <person name="Frey K.G."/>
            <person name="Gibbons H.S."/>
            <person name="Gu W."/>
            <person name="Jaissle J."/>
            <person name="Johnson S.L."/>
            <person name="Koroleva G.I."/>
            <person name="Ladner J.T."/>
            <person name="Lo C.-C."/>
            <person name="Minogue T.D."/>
            <person name="Munk C."/>
            <person name="Palacios G.F."/>
            <person name="Redden C.L."/>
            <person name="Rosenzweig C.N."/>
            <person name="Scholz M.B."/>
            <person name="Teshima H."/>
            <person name="Xu Y."/>
        </authorList>
    </citation>
    <scope>NUCLEOTIDE SEQUENCE [LARGE SCALE GENOMIC DNA]</scope>
    <source>
        <strain evidence="13 14">8244</strain>
    </source>
</reference>
<comment type="subunit">
    <text evidence="3">The complex is composed of two ATP-binding proteins (HrtA), two transmembrane proteins (HrtB) and a solute-binding protein.</text>
</comment>
<comment type="function">
    <text evidence="9">Part of the ABC transporter complex hrt involved in hemin import. Responsible for the translocation of the substrate across the membrane.</text>
</comment>
<comment type="subcellular location">
    <subcellularLocation>
        <location evidence="1">Cell membrane</location>
        <topology evidence="1">Multi-pass membrane protein</topology>
    </subcellularLocation>
</comment>
<dbReference type="HOGENOM" id="CLU_035316_0_0_9"/>
<keyword evidence="5" id="KW-1003">Cell membrane</keyword>
<feature type="transmembrane region" description="Helical" evidence="10">
    <location>
        <begin position="16"/>
        <end position="37"/>
    </location>
</feature>
<dbReference type="AlphaFoldDB" id="A0A090Z951"/>
<comment type="caution">
    <text evidence="13">The sequence shown here is derived from an EMBL/GenBank/DDBJ whole genome shotgun (WGS) entry which is preliminary data.</text>
</comment>
<dbReference type="InterPro" id="IPR025857">
    <property type="entry name" value="MacB_PCD"/>
</dbReference>
<dbReference type="PANTHER" id="PTHR43738">
    <property type="entry name" value="ABC TRANSPORTER, MEMBRANE PROTEIN"/>
    <property type="match status" value="1"/>
</dbReference>
<evidence type="ECO:0000259" key="12">
    <source>
        <dbReference type="Pfam" id="PF12704"/>
    </source>
</evidence>
<proteinExistence type="inferred from homology"/>
<evidence type="ECO:0000256" key="5">
    <source>
        <dbReference type="ARBA" id="ARBA00022475"/>
    </source>
</evidence>
<evidence type="ECO:0000313" key="13">
    <source>
        <dbReference type="EMBL" id="KFN00866.1"/>
    </source>
</evidence>
<dbReference type="PANTHER" id="PTHR43738:SF2">
    <property type="entry name" value="ABC TRANSPORTER PERMEASE"/>
    <property type="match status" value="1"/>
</dbReference>
<feature type="domain" description="MacB-like periplasmic core" evidence="12">
    <location>
        <begin position="19"/>
        <end position="247"/>
    </location>
</feature>
<dbReference type="PATRIC" id="fig|44252.3.peg.4672"/>
<dbReference type="RefSeq" id="WP_036625154.1">
    <property type="nucleotide sequence ID" value="NZ_BGML01000002.1"/>
</dbReference>
<dbReference type="Proteomes" id="UP000029278">
    <property type="component" value="Unassembled WGS sequence"/>
</dbReference>
<evidence type="ECO:0000256" key="4">
    <source>
        <dbReference type="ARBA" id="ARBA00016962"/>
    </source>
</evidence>
<evidence type="ECO:0000256" key="7">
    <source>
        <dbReference type="ARBA" id="ARBA00022989"/>
    </source>
</evidence>
<dbReference type="GeneID" id="77008932"/>
<evidence type="ECO:0000256" key="1">
    <source>
        <dbReference type="ARBA" id="ARBA00004651"/>
    </source>
</evidence>
<evidence type="ECO:0000256" key="9">
    <source>
        <dbReference type="ARBA" id="ARBA00024973"/>
    </source>
</evidence>
<keyword evidence="8 10" id="KW-0472">Membrane</keyword>
<protein>
    <recommendedName>
        <fullName evidence="4">Putative hemin transport system permease protein HrtB</fullName>
    </recommendedName>
</protein>
<keyword evidence="7 10" id="KW-1133">Transmembrane helix</keyword>
<dbReference type="EMBL" id="JMQA01000039">
    <property type="protein sequence ID" value="KFN00866.1"/>
    <property type="molecule type" value="Genomic_DNA"/>
</dbReference>
<evidence type="ECO:0000256" key="10">
    <source>
        <dbReference type="SAM" id="Phobius"/>
    </source>
</evidence>
<dbReference type="Pfam" id="PF12704">
    <property type="entry name" value="MacB_PCD"/>
    <property type="match status" value="1"/>
</dbReference>
<feature type="transmembrane region" description="Helical" evidence="10">
    <location>
        <begin position="316"/>
        <end position="342"/>
    </location>
</feature>
<dbReference type="OrthoDB" id="9784014at2"/>
<evidence type="ECO:0000259" key="11">
    <source>
        <dbReference type="Pfam" id="PF02687"/>
    </source>
</evidence>
<feature type="transmembrane region" description="Helical" evidence="10">
    <location>
        <begin position="369"/>
        <end position="391"/>
    </location>
</feature>
<feature type="domain" description="ABC3 transporter permease C-terminal" evidence="11">
    <location>
        <begin position="277"/>
        <end position="395"/>
    </location>
</feature>
<evidence type="ECO:0000256" key="3">
    <source>
        <dbReference type="ARBA" id="ARBA00011131"/>
    </source>
</evidence>
<sequence length="401" mass="42688">MSLFQILLRNIWHRKFLSLLTVVSVAATVAFTVLLSLSRDSVEQGAEKGYGPFDIVVGAAGSETQLVLSTFYHIGAPTGNIPLATLETVRQDPGVDAAYAMTAGDNYNGYPIVGIEPSYFLTRYGDRALAAGELYGKTGEVVVGTYVASMLGLQVGDTFAGAHGLIEGAHRLEEESEEHGEHDGHGSFRYTVKGILPRLNTPDDRAVFTTVDYAWAVHQEADEEITAILVKPATLLGAQQLKNALEQTGQVQVAYTSKAVADVVNLVDRGAEIVEILTWLCVILAAISILLSLIAAAGERTKDVGLLRLLGKSKAYVWMTMIGEGLLVTAAGLVLGILAGHIAGFVLKDALFAYGGVQIEPFRGSPDQAYIAAGTLIIGLAASLGPAIRLYRMDPLALFRA</sequence>
<dbReference type="GO" id="GO:0005886">
    <property type="term" value="C:plasma membrane"/>
    <property type="evidence" value="ECO:0007669"/>
    <property type="project" value="UniProtKB-SubCell"/>
</dbReference>
<gene>
    <name evidence="13" type="ORF">DJ90_4426</name>
</gene>
<keyword evidence="6 10" id="KW-0812">Transmembrane</keyword>
<dbReference type="STRING" id="44252.DJ90_4426"/>
<organism evidence="13 14">
    <name type="scientific">Paenibacillus macerans</name>
    <name type="common">Bacillus macerans</name>
    <dbReference type="NCBI Taxonomy" id="44252"/>
    <lineage>
        <taxon>Bacteria</taxon>
        <taxon>Bacillati</taxon>
        <taxon>Bacillota</taxon>
        <taxon>Bacilli</taxon>
        <taxon>Bacillales</taxon>
        <taxon>Paenibacillaceae</taxon>
        <taxon>Paenibacillus</taxon>
    </lineage>
</organism>
<dbReference type="InterPro" id="IPR051125">
    <property type="entry name" value="ABC-4/HrtB_transporter"/>
</dbReference>
<accession>A0A090Z951</accession>
<evidence type="ECO:0000256" key="8">
    <source>
        <dbReference type="ARBA" id="ARBA00023136"/>
    </source>
</evidence>
<keyword evidence="14" id="KW-1185">Reference proteome</keyword>
<evidence type="ECO:0000256" key="6">
    <source>
        <dbReference type="ARBA" id="ARBA00022692"/>
    </source>
</evidence>